<dbReference type="InterPro" id="IPR015915">
    <property type="entry name" value="Kelch-typ_b-propeller"/>
</dbReference>
<dbReference type="SUPFAM" id="SSF117281">
    <property type="entry name" value="Kelch motif"/>
    <property type="match status" value="1"/>
</dbReference>
<dbReference type="EMBL" id="UZAK01039447">
    <property type="protein sequence ID" value="VDP62982.1"/>
    <property type="molecule type" value="Genomic_DNA"/>
</dbReference>
<reference evidence="2 3" key="2">
    <citation type="submission" date="2018-11" db="EMBL/GenBank/DDBJ databases">
        <authorList>
            <consortium name="Pathogen Informatics"/>
        </authorList>
    </citation>
    <scope>NUCLEOTIDE SEQUENCE [LARGE SCALE GENOMIC DNA]</scope>
    <source>
        <strain evidence="2">Dakar</strain>
        <strain evidence="3">Dakar, Senegal</strain>
    </source>
</reference>
<evidence type="ECO:0000313" key="4">
    <source>
        <dbReference type="WBParaSite" id="SCUD_0001716901-mRNA-1"/>
    </source>
</evidence>
<dbReference type="STRING" id="6186.A0A183KQ32"/>
<organism evidence="4">
    <name type="scientific">Schistosoma curassoni</name>
    <dbReference type="NCBI Taxonomy" id="6186"/>
    <lineage>
        <taxon>Eukaryota</taxon>
        <taxon>Metazoa</taxon>
        <taxon>Spiralia</taxon>
        <taxon>Lophotrochozoa</taxon>
        <taxon>Platyhelminthes</taxon>
        <taxon>Trematoda</taxon>
        <taxon>Digenea</taxon>
        <taxon>Strigeidida</taxon>
        <taxon>Schistosomatoidea</taxon>
        <taxon>Schistosomatidae</taxon>
        <taxon>Schistosoma</taxon>
    </lineage>
</organism>
<dbReference type="Proteomes" id="UP000279833">
    <property type="component" value="Unassembled WGS sequence"/>
</dbReference>
<name>A0A183KQ32_9TREM</name>
<dbReference type="WBParaSite" id="SCUD_0001716901-mRNA-1">
    <property type="protein sequence ID" value="SCUD_0001716901-mRNA-1"/>
    <property type="gene ID" value="SCUD_0001716901"/>
</dbReference>
<sequence length="324" mass="35433">MPDEVTRTVTGSSASNLARAIIGSSLLHQSFTDQVYQSEILCISHNDGTGQDFPLRMLEARSSFGIGQLSCNSKHYIAIIGGYNRKGCLDSMELFVENNSNQQYESCNDEDSPVSPPIIGPRLTKQRGRLAVVSSYLQSFSDFPDIIYACGGSTGSKDLASVDKLTCEALGSWLINHEVVTKSHHDNFDHVYTNGSRKSSDFRTRTDSIAHSHASSNGCGLSNVTFWQTIKSLHEARTNPVGVDLSRCEACANVLTSRNLIVVIGGVVNTNTMYNTSQNVTVEALDPRCDTWFYIPNTLGNSFGQLRGASLTYCPNSKGQYILF</sequence>
<protein>
    <submittedName>
        <fullName evidence="4">Kelch repeat protein</fullName>
    </submittedName>
</protein>
<evidence type="ECO:0000256" key="1">
    <source>
        <dbReference type="ARBA" id="ARBA00022441"/>
    </source>
</evidence>
<keyword evidence="1" id="KW-0880">Kelch repeat</keyword>
<accession>A0A183KQ32</accession>
<gene>
    <name evidence="2" type="ORF">SCUD_LOCUS17166</name>
</gene>
<reference evidence="4" key="1">
    <citation type="submission" date="2016-06" db="UniProtKB">
        <authorList>
            <consortium name="WormBaseParasite"/>
        </authorList>
    </citation>
    <scope>IDENTIFICATION</scope>
</reference>
<dbReference type="Gene3D" id="2.120.10.80">
    <property type="entry name" value="Kelch-type beta propeller"/>
    <property type="match status" value="1"/>
</dbReference>
<dbReference type="InterPro" id="IPR006652">
    <property type="entry name" value="Kelch_1"/>
</dbReference>
<dbReference type="AlphaFoldDB" id="A0A183KQ32"/>
<proteinExistence type="predicted"/>
<evidence type="ECO:0000313" key="2">
    <source>
        <dbReference type="EMBL" id="VDP62982.1"/>
    </source>
</evidence>
<keyword evidence="3" id="KW-1185">Reference proteome</keyword>
<evidence type="ECO:0000313" key="3">
    <source>
        <dbReference type="Proteomes" id="UP000279833"/>
    </source>
</evidence>
<dbReference type="Pfam" id="PF01344">
    <property type="entry name" value="Kelch_1"/>
    <property type="match status" value="1"/>
</dbReference>